<dbReference type="KEGG" id="phr:C6569_00930"/>
<dbReference type="EMBL" id="CP027668">
    <property type="protein sequence ID" value="AVO43750.1"/>
    <property type="molecule type" value="Genomic_DNA"/>
</dbReference>
<dbReference type="InterPro" id="IPR021329">
    <property type="entry name" value="DUF2938"/>
</dbReference>
<proteinExistence type="predicted"/>
<dbReference type="AlphaFoldDB" id="A0A2S0N6I2"/>
<keyword evidence="3" id="KW-1185">Reference proteome</keyword>
<organism evidence="2 3">
    <name type="scientific">Phreatobacter cathodiphilus</name>
    <dbReference type="NCBI Taxonomy" id="1868589"/>
    <lineage>
        <taxon>Bacteria</taxon>
        <taxon>Pseudomonadati</taxon>
        <taxon>Pseudomonadota</taxon>
        <taxon>Alphaproteobacteria</taxon>
        <taxon>Hyphomicrobiales</taxon>
        <taxon>Phreatobacteraceae</taxon>
        <taxon>Phreatobacter</taxon>
    </lineage>
</organism>
<keyword evidence="1" id="KW-0812">Transmembrane</keyword>
<dbReference type="RefSeq" id="WP_106747080.1">
    <property type="nucleotide sequence ID" value="NZ_CP027668.1"/>
</dbReference>
<dbReference type="Pfam" id="PF11158">
    <property type="entry name" value="DUF2938"/>
    <property type="match status" value="1"/>
</dbReference>
<reference evidence="2 3" key="1">
    <citation type="submission" date="2018-03" db="EMBL/GenBank/DDBJ databases">
        <title>Genome sequencing of Phreatobacter sp.</title>
        <authorList>
            <person name="Kim S.-J."/>
            <person name="Heo J."/>
            <person name="Kwon S.-W."/>
        </authorList>
    </citation>
    <scope>NUCLEOTIDE SEQUENCE [LARGE SCALE GENOMIC DNA]</scope>
    <source>
        <strain evidence="2 3">S-12</strain>
    </source>
</reference>
<accession>A0A2S0N6I2</accession>
<evidence type="ECO:0000313" key="3">
    <source>
        <dbReference type="Proteomes" id="UP000237889"/>
    </source>
</evidence>
<name>A0A2S0N6I2_9HYPH</name>
<sequence length="159" mass="17298">MAEFIWRSIVLGVAATALLDLWALFLHRAFAVPPPNWAMVGRWVGHLPQGRFIHDDIGRATPVPNERAIGWIFHYAVGIAFAAALLAVWGLGWARMPSLVPALIVGYVTIGCGWFILQPGMGAGIAASKRDNAMQIRMLNILGHTVFGLGLYLAALLTR</sequence>
<protein>
    <submittedName>
        <fullName evidence="2">DUF2938 domain-containing protein</fullName>
    </submittedName>
</protein>
<gene>
    <name evidence="2" type="ORF">C6569_00930</name>
</gene>
<keyword evidence="1" id="KW-1133">Transmembrane helix</keyword>
<feature type="transmembrane region" description="Helical" evidence="1">
    <location>
        <begin position="72"/>
        <end position="92"/>
    </location>
</feature>
<feature type="transmembrane region" description="Helical" evidence="1">
    <location>
        <begin position="99"/>
        <end position="117"/>
    </location>
</feature>
<dbReference type="OrthoDB" id="9812539at2"/>
<evidence type="ECO:0000313" key="2">
    <source>
        <dbReference type="EMBL" id="AVO43750.1"/>
    </source>
</evidence>
<feature type="transmembrane region" description="Helical" evidence="1">
    <location>
        <begin position="137"/>
        <end position="157"/>
    </location>
</feature>
<evidence type="ECO:0000256" key="1">
    <source>
        <dbReference type="SAM" id="Phobius"/>
    </source>
</evidence>
<dbReference type="Proteomes" id="UP000237889">
    <property type="component" value="Chromosome"/>
</dbReference>
<keyword evidence="1" id="KW-0472">Membrane</keyword>